<comment type="caution">
    <text evidence="2">The sequence shown here is derived from an EMBL/GenBank/DDBJ whole genome shotgun (WGS) entry which is preliminary data.</text>
</comment>
<dbReference type="InterPro" id="IPR012336">
    <property type="entry name" value="Thioredoxin-like_fold"/>
</dbReference>
<dbReference type="EMBL" id="NOXV01000256">
    <property type="protein sequence ID" value="OYQ37328.1"/>
    <property type="molecule type" value="Genomic_DNA"/>
</dbReference>
<dbReference type="Gene3D" id="3.40.30.10">
    <property type="entry name" value="Glutaredoxin"/>
    <property type="match status" value="1"/>
</dbReference>
<keyword evidence="3" id="KW-1185">Reference proteome</keyword>
<evidence type="ECO:0000313" key="2">
    <source>
        <dbReference type="EMBL" id="OYQ37328.1"/>
    </source>
</evidence>
<accession>A0A255Z772</accession>
<evidence type="ECO:0000259" key="1">
    <source>
        <dbReference type="PROSITE" id="PS51352"/>
    </source>
</evidence>
<gene>
    <name evidence="2" type="ORF">CHU92_08515</name>
</gene>
<dbReference type="Proteomes" id="UP000216605">
    <property type="component" value="Unassembled WGS sequence"/>
</dbReference>
<dbReference type="AlphaFoldDB" id="A0A255Z772"/>
<dbReference type="PANTHER" id="PTHR42852">
    <property type="entry name" value="THIOL:DISULFIDE INTERCHANGE PROTEIN DSBE"/>
    <property type="match status" value="1"/>
</dbReference>
<dbReference type="SUPFAM" id="SSF52833">
    <property type="entry name" value="Thioredoxin-like"/>
    <property type="match status" value="1"/>
</dbReference>
<dbReference type="RefSeq" id="WP_094414584.1">
    <property type="nucleotide sequence ID" value="NZ_NOXV01000256.1"/>
</dbReference>
<sequence length="167" mass="19163">MKSKGALISILFVLFALSFTFKGNAQTKTKIKSLPDLEFKLHNGQTVKLTELKGKVVLLDFWYRGCYPCLKAVPHLIELQKEFKDDLVIIGINDYDIQEDVVDYFNYKKANYISTFKTKSVLYKTFNVEVFPTTMLFDKEGKLVKTDMGLSEAGMRSLRRAIKKAVQ</sequence>
<dbReference type="InterPro" id="IPR050553">
    <property type="entry name" value="Thioredoxin_ResA/DsbE_sf"/>
</dbReference>
<dbReference type="PROSITE" id="PS51352">
    <property type="entry name" value="THIOREDOXIN_2"/>
    <property type="match status" value="1"/>
</dbReference>
<name>A0A255Z772_9FLAO</name>
<dbReference type="InterPro" id="IPR013766">
    <property type="entry name" value="Thioredoxin_domain"/>
</dbReference>
<organism evidence="2 3">
    <name type="scientific">Flavobacterium cyanobacteriorum</name>
    <dbReference type="NCBI Taxonomy" id="2022802"/>
    <lineage>
        <taxon>Bacteria</taxon>
        <taxon>Pseudomonadati</taxon>
        <taxon>Bacteroidota</taxon>
        <taxon>Flavobacteriia</taxon>
        <taxon>Flavobacteriales</taxon>
        <taxon>Flavobacteriaceae</taxon>
        <taxon>Flavobacterium</taxon>
    </lineage>
</organism>
<reference evidence="2 3" key="1">
    <citation type="submission" date="2017-07" db="EMBL/GenBank/DDBJ databases">
        <title>Flavobacterium cyanobacteriorum sp. nov., isolated from cyanobacterial aggregates in a eutrophic lake.</title>
        <authorList>
            <person name="Cai H."/>
        </authorList>
    </citation>
    <scope>NUCLEOTIDE SEQUENCE [LARGE SCALE GENOMIC DNA]</scope>
    <source>
        <strain evidence="2 3">TH021</strain>
    </source>
</reference>
<feature type="domain" description="Thioredoxin" evidence="1">
    <location>
        <begin position="28"/>
        <end position="167"/>
    </location>
</feature>
<dbReference type="Pfam" id="PF13905">
    <property type="entry name" value="Thioredoxin_8"/>
    <property type="match status" value="1"/>
</dbReference>
<dbReference type="InterPro" id="IPR036249">
    <property type="entry name" value="Thioredoxin-like_sf"/>
</dbReference>
<dbReference type="OrthoDB" id="9815205at2"/>
<dbReference type="PANTHER" id="PTHR42852:SF13">
    <property type="entry name" value="PROTEIN DIPZ"/>
    <property type="match status" value="1"/>
</dbReference>
<proteinExistence type="predicted"/>
<protein>
    <recommendedName>
        <fullName evidence="1">Thioredoxin domain-containing protein</fullName>
    </recommendedName>
</protein>
<dbReference type="CDD" id="cd02966">
    <property type="entry name" value="TlpA_like_family"/>
    <property type="match status" value="1"/>
</dbReference>
<evidence type="ECO:0000313" key="3">
    <source>
        <dbReference type="Proteomes" id="UP000216605"/>
    </source>
</evidence>